<name>A0ACC2LM35_PERAE</name>
<accession>A0ACC2LM35</accession>
<evidence type="ECO:0000313" key="2">
    <source>
        <dbReference type="Proteomes" id="UP001234297"/>
    </source>
</evidence>
<dbReference type="EMBL" id="CM056816">
    <property type="protein sequence ID" value="KAJ8634228.1"/>
    <property type="molecule type" value="Genomic_DNA"/>
</dbReference>
<keyword evidence="2" id="KW-1185">Reference proteome</keyword>
<proteinExistence type="predicted"/>
<protein>
    <submittedName>
        <fullName evidence="1">Uncharacterized protein</fullName>
    </submittedName>
</protein>
<evidence type="ECO:0000313" key="1">
    <source>
        <dbReference type="EMBL" id="KAJ8634228.1"/>
    </source>
</evidence>
<sequence length="700" mass="80771">MPKSVHTQAQTSESETVAAICDSLRKHRNWDGLSGHFQLNNSMVDKILIELKKPIDAMRALSFFHWSSQQNNFEHSVRSYCIIIQILIHAHMFKHAQALLESVIRRNCESSDSRFVIVESLLSTYKITDSSPSSFDLLVQTYAKLRMFELAFDVCCFLDGHGFSSSIISFNKLIYVVQKSDKNSFVWKIYEFMLVRRIYPNAVTTRIMIDAMCKEGTLKKFIDILDRIHGKKCTPMIVINTALVFRILEERRVEEGIVLLKRMLVKEMILDDIVCSVIIYAHYKKGDLESARHSYEVMLKRGHCANSFLYTLFIGFHCKERNIEEANRLMQEMLATSLKPYDETYNFLIEGFSEVGRLEESLSFSEQMVERGFLPSCFAFNVMVRKLCEAGDVRKANNIFTTLLDKGFIPNEATYAYLIDGYGKEGDAQEVLKLYYEMEYKGHKPGLMGFSSLIRSLCQCRKLEEAEKYLTVMKDSSLSPTARIYNTLIAGQCEKGNTERALCHYDEMIRNELKPSSDTFAVLISDWVTAILPEYVLYMQLLDLESCIDAALARKRTDIRQSVRNPQFIQQTLCIYVFNTFSNQIRRVSEKQSAEAPYWNLKIIGRILEDESDSDPTETMPRPSQLYSKFSSFFKRVAIALDPNLYPDIPVIMWESSRSCAHHEGFEIKRKGDKEFNVSIRLEMNHVPEKFELSPALMEG</sequence>
<organism evidence="1 2">
    <name type="scientific">Persea americana</name>
    <name type="common">Avocado</name>
    <dbReference type="NCBI Taxonomy" id="3435"/>
    <lineage>
        <taxon>Eukaryota</taxon>
        <taxon>Viridiplantae</taxon>
        <taxon>Streptophyta</taxon>
        <taxon>Embryophyta</taxon>
        <taxon>Tracheophyta</taxon>
        <taxon>Spermatophyta</taxon>
        <taxon>Magnoliopsida</taxon>
        <taxon>Magnoliidae</taxon>
        <taxon>Laurales</taxon>
        <taxon>Lauraceae</taxon>
        <taxon>Persea</taxon>
    </lineage>
</organism>
<gene>
    <name evidence="1" type="ORF">MRB53_027564</name>
</gene>
<reference evidence="1 2" key="1">
    <citation type="journal article" date="2022" name="Hortic Res">
        <title>A haplotype resolved chromosomal level avocado genome allows analysis of novel avocado genes.</title>
        <authorList>
            <person name="Nath O."/>
            <person name="Fletcher S.J."/>
            <person name="Hayward A."/>
            <person name="Shaw L.M."/>
            <person name="Masouleh A.K."/>
            <person name="Furtado A."/>
            <person name="Henry R.J."/>
            <person name="Mitter N."/>
        </authorList>
    </citation>
    <scope>NUCLEOTIDE SEQUENCE [LARGE SCALE GENOMIC DNA]</scope>
    <source>
        <strain evidence="2">cv. Hass</strain>
    </source>
</reference>
<dbReference type="Proteomes" id="UP001234297">
    <property type="component" value="Chromosome 8"/>
</dbReference>
<comment type="caution">
    <text evidence="1">The sequence shown here is derived from an EMBL/GenBank/DDBJ whole genome shotgun (WGS) entry which is preliminary data.</text>
</comment>